<dbReference type="NCBIfam" id="NF040999">
    <property type="entry name" value="pilin_ComGC"/>
    <property type="match status" value="1"/>
</dbReference>
<keyword evidence="8" id="KW-0178">Competence</keyword>
<evidence type="ECO:0000256" key="7">
    <source>
        <dbReference type="ARBA" id="ARBA00023136"/>
    </source>
</evidence>
<gene>
    <name evidence="11" type="ORF">FC91_GL001639</name>
</gene>
<dbReference type="GO" id="GO:0015627">
    <property type="term" value="C:type II protein secretion system complex"/>
    <property type="evidence" value="ECO:0007669"/>
    <property type="project" value="InterPro"/>
</dbReference>
<dbReference type="InterPro" id="IPR016940">
    <property type="entry name" value="ComGC"/>
</dbReference>
<evidence type="ECO:0000313" key="12">
    <source>
        <dbReference type="Proteomes" id="UP000050949"/>
    </source>
</evidence>
<proteinExistence type="inferred from homology"/>
<dbReference type="InterPro" id="IPR000983">
    <property type="entry name" value="Bac_GSPG_pilin"/>
</dbReference>
<keyword evidence="4" id="KW-0488">Methylation</keyword>
<keyword evidence="6 10" id="KW-1133">Transmembrane helix</keyword>
<evidence type="ECO:0000256" key="10">
    <source>
        <dbReference type="SAM" id="Phobius"/>
    </source>
</evidence>
<dbReference type="InterPro" id="IPR012902">
    <property type="entry name" value="N_methyl_site"/>
</dbReference>
<reference evidence="11 12" key="1">
    <citation type="journal article" date="2015" name="Genome Announc.">
        <title>Expanding the biotechnology potential of lactobacilli through comparative genomics of 213 strains and associated genera.</title>
        <authorList>
            <person name="Sun Z."/>
            <person name="Harris H.M."/>
            <person name="McCann A."/>
            <person name="Guo C."/>
            <person name="Argimon S."/>
            <person name="Zhang W."/>
            <person name="Yang X."/>
            <person name="Jeffery I.B."/>
            <person name="Cooney J.C."/>
            <person name="Kagawa T.F."/>
            <person name="Liu W."/>
            <person name="Song Y."/>
            <person name="Salvetti E."/>
            <person name="Wrobel A."/>
            <person name="Rasinkangas P."/>
            <person name="Parkhill J."/>
            <person name="Rea M.C."/>
            <person name="O'Sullivan O."/>
            <person name="Ritari J."/>
            <person name="Douillard F.P."/>
            <person name="Paul Ross R."/>
            <person name="Yang R."/>
            <person name="Briner A.E."/>
            <person name="Felis G.E."/>
            <person name="de Vos W.M."/>
            <person name="Barrangou R."/>
            <person name="Klaenhammer T.R."/>
            <person name="Caufield P.W."/>
            <person name="Cui Y."/>
            <person name="Zhang H."/>
            <person name="O'Toole P.W."/>
        </authorList>
    </citation>
    <scope>NUCLEOTIDE SEQUENCE [LARGE SCALE GENOMIC DNA]</scope>
    <source>
        <strain evidence="11 12">DSM 16991</strain>
    </source>
</reference>
<dbReference type="GO" id="GO:0015628">
    <property type="term" value="P:protein secretion by the type II secretion system"/>
    <property type="evidence" value="ECO:0007669"/>
    <property type="project" value="InterPro"/>
</dbReference>
<dbReference type="PRINTS" id="PR00813">
    <property type="entry name" value="BCTERIALGSPG"/>
</dbReference>
<dbReference type="Proteomes" id="UP000050949">
    <property type="component" value="Unassembled WGS sequence"/>
</dbReference>
<dbReference type="AlphaFoldDB" id="A0A0R1WZJ0"/>
<dbReference type="Gene3D" id="3.30.700.10">
    <property type="entry name" value="Glycoprotein, Type 4 Pilin"/>
    <property type="match status" value="1"/>
</dbReference>
<evidence type="ECO:0000256" key="9">
    <source>
        <dbReference type="ARBA" id="ARBA00043982"/>
    </source>
</evidence>
<evidence type="ECO:0008006" key="13">
    <source>
        <dbReference type="Google" id="ProtNLM"/>
    </source>
</evidence>
<dbReference type="GO" id="GO:0009986">
    <property type="term" value="C:cell surface"/>
    <property type="evidence" value="ECO:0007669"/>
    <property type="project" value="UniProtKB-SubCell"/>
</dbReference>
<dbReference type="RefSeq" id="WP_051225218.1">
    <property type="nucleotide sequence ID" value="NZ_AUEH01000014.1"/>
</dbReference>
<evidence type="ECO:0000256" key="1">
    <source>
        <dbReference type="ARBA" id="ARBA00004162"/>
    </source>
</evidence>
<dbReference type="GO" id="GO:0005886">
    <property type="term" value="C:plasma membrane"/>
    <property type="evidence" value="ECO:0007669"/>
    <property type="project" value="UniProtKB-SubCell"/>
</dbReference>
<keyword evidence="3" id="KW-1003">Cell membrane</keyword>
<dbReference type="PROSITE" id="PS00409">
    <property type="entry name" value="PROKAR_NTER_METHYL"/>
    <property type="match status" value="1"/>
</dbReference>
<sequence length="122" mass="13587">MMTFVKNQWVAKRKERKGFTLLEMLLVVFIIAALLLLVLPGLIKQQTSVTEKTDEAFVTTVQNQVTVYASDNNGTFPENFDALKGGYLSTKQTEKANDKLKLDKKTGEVLLRTDSSSGNEQG</sequence>
<evidence type="ECO:0000256" key="8">
    <source>
        <dbReference type="ARBA" id="ARBA00023287"/>
    </source>
</evidence>
<keyword evidence="5 10" id="KW-0812">Transmembrane</keyword>
<dbReference type="Pfam" id="PF07963">
    <property type="entry name" value="N_methyl"/>
    <property type="match status" value="1"/>
</dbReference>
<protein>
    <recommendedName>
        <fullName evidence="13">Competence protein ComGC</fullName>
    </recommendedName>
</protein>
<comment type="subcellular location">
    <subcellularLocation>
        <location evidence="1">Cell membrane</location>
        <topology evidence="1">Single-pass membrane protein</topology>
    </subcellularLocation>
    <subcellularLocation>
        <location evidence="2">Cell surface</location>
    </subcellularLocation>
</comment>
<dbReference type="PIRSF" id="PIRSF029928">
    <property type="entry name" value="Late_competence_ComGC"/>
    <property type="match status" value="1"/>
</dbReference>
<evidence type="ECO:0000256" key="5">
    <source>
        <dbReference type="ARBA" id="ARBA00022692"/>
    </source>
</evidence>
<dbReference type="GO" id="GO:0030420">
    <property type="term" value="P:establishment of competence for transformation"/>
    <property type="evidence" value="ECO:0007669"/>
    <property type="project" value="UniProtKB-KW"/>
</dbReference>
<feature type="transmembrane region" description="Helical" evidence="10">
    <location>
        <begin position="21"/>
        <end position="43"/>
    </location>
</feature>
<evidence type="ECO:0000256" key="4">
    <source>
        <dbReference type="ARBA" id="ARBA00022481"/>
    </source>
</evidence>
<comment type="caution">
    <text evidence="11">The sequence shown here is derived from an EMBL/GenBank/DDBJ whole genome shotgun (WGS) entry which is preliminary data.</text>
</comment>
<evidence type="ECO:0000256" key="2">
    <source>
        <dbReference type="ARBA" id="ARBA00004241"/>
    </source>
</evidence>
<dbReference type="EMBL" id="AZFW01000153">
    <property type="protein sequence ID" value="KRM23527.1"/>
    <property type="molecule type" value="Genomic_DNA"/>
</dbReference>
<dbReference type="NCBIfam" id="TIGR02532">
    <property type="entry name" value="IV_pilin_GFxxxE"/>
    <property type="match status" value="1"/>
</dbReference>
<evidence type="ECO:0000313" key="11">
    <source>
        <dbReference type="EMBL" id="KRM23527.1"/>
    </source>
</evidence>
<dbReference type="OrthoDB" id="2327388at2"/>
<evidence type="ECO:0000256" key="6">
    <source>
        <dbReference type="ARBA" id="ARBA00022989"/>
    </source>
</evidence>
<name>A0A0R1WZJ0_9LACO</name>
<organism evidence="11 12">
    <name type="scientific">Schleiferilactobacillus harbinensis DSM 16991</name>
    <dbReference type="NCBI Taxonomy" id="1122147"/>
    <lineage>
        <taxon>Bacteria</taxon>
        <taxon>Bacillati</taxon>
        <taxon>Bacillota</taxon>
        <taxon>Bacilli</taxon>
        <taxon>Lactobacillales</taxon>
        <taxon>Lactobacillaceae</taxon>
        <taxon>Schleiferilactobacillus</taxon>
    </lineage>
</organism>
<keyword evidence="7 10" id="KW-0472">Membrane</keyword>
<comment type="similarity">
    <text evidence="9">Belongs to the ComGC family.</text>
</comment>
<evidence type="ECO:0000256" key="3">
    <source>
        <dbReference type="ARBA" id="ARBA00022475"/>
    </source>
</evidence>
<dbReference type="InterPro" id="IPR045584">
    <property type="entry name" value="Pilin-like"/>
</dbReference>
<dbReference type="SUPFAM" id="SSF54523">
    <property type="entry name" value="Pili subunits"/>
    <property type="match status" value="1"/>
</dbReference>
<dbReference type="PATRIC" id="fig|1122147.4.peg.1700"/>
<accession>A0A0R1WZJ0</accession>